<comment type="caution">
    <text evidence="2">The sequence shown here is derived from an EMBL/GenBank/DDBJ whole genome shotgun (WGS) entry which is preliminary data.</text>
</comment>
<proteinExistence type="predicted"/>
<name>A0A5J4Z9J1_PORPP</name>
<dbReference type="Proteomes" id="UP000324585">
    <property type="component" value="Unassembled WGS sequence"/>
</dbReference>
<gene>
    <name evidence="2" type="ORF">FVE85_7008</name>
</gene>
<feature type="region of interest" description="Disordered" evidence="1">
    <location>
        <begin position="173"/>
        <end position="245"/>
    </location>
</feature>
<feature type="compositionally biased region" description="Low complexity" evidence="1">
    <location>
        <begin position="14"/>
        <end position="27"/>
    </location>
</feature>
<dbReference type="AlphaFoldDB" id="A0A5J4Z9J1"/>
<feature type="compositionally biased region" description="Polar residues" evidence="1">
    <location>
        <begin position="189"/>
        <end position="198"/>
    </location>
</feature>
<feature type="region of interest" description="Disordered" evidence="1">
    <location>
        <begin position="63"/>
        <end position="102"/>
    </location>
</feature>
<reference evidence="3" key="1">
    <citation type="journal article" date="2019" name="Nat. Commun.">
        <title>Expansion of phycobilisome linker gene families in mesophilic red algae.</title>
        <authorList>
            <person name="Lee J."/>
            <person name="Kim D."/>
            <person name="Bhattacharya D."/>
            <person name="Yoon H.S."/>
        </authorList>
    </citation>
    <scope>NUCLEOTIDE SEQUENCE [LARGE SCALE GENOMIC DNA]</scope>
    <source>
        <strain evidence="3">CCMP 1328</strain>
    </source>
</reference>
<feature type="region of interest" description="Disordered" evidence="1">
    <location>
        <begin position="496"/>
        <end position="537"/>
    </location>
</feature>
<dbReference type="GO" id="GO:0003713">
    <property type="term" value="F:transcription coactivator activity"/>
    <property type="evidence" value="ECO:0007669"/>
    <property type="project" value="TreeGrafter"/>
</dbReference>
<evidence type="ECO:0000313" key="3">
    <source>
        <dbReference type="Proteomes" id="UP000324585"/>
    </source>
</evidence>
<feature type="compositionally biased region" description="Polar residues" evidence="1">
    <location>
        <begin position="655"/>
        <end position="666"/>
    </location>
</feature>
<feature type="compositionally biased region" description="Polar residues" evidence="1">
    <location>
        <begin position="232"/>
        <end position="243"/>
    </location>
</feature>
<protein>
    <submittedName>
        <fullName evidence="2">Uncharacterized protein</fullName>
    </submittedName>
</protein>
<evidence type="ECO:0000256" key="1">
    <source>
        <dbReference type="SAM" id="MobiDB-lite"/>
    </source>
</evidence>
<feature type="compositionally biased region" description="Polar residues" evidence="1">
    <location>
        <begin position="509"/>
        <end position="535"/>
    </location>
</feature>
<dbReference type="PANTHER" id="PTHR46007">
    <property type="entry name" value="MEDIATOR OF RNA POLYMERASE II TRANSCRIPTION SUBUNIT 12"/>
    <property type="match status" value="1"/>
</dbReference>
<evidence type="ECO:0000313" key="2">
    <source>
        <dbReference type="EMBL" id="KAA8499423.1"/>
    </source>
</evidence>
<feature type="region of interest" description="Disordered" evidence="1">
    <location>
        <begin position="592"/>
        <end position="735"/>
    </location>
</feature>
<feature type="region of interest" description="Disordered" evidence="1">
    <location>
        <begin position="121"/>
        <end position="161"/>
    </location>
</feature>
<dbReference type="InterPro" id="IPR051647">
    <property type="entry name" value="Mediator_comp_sub12"/>
</dbReference>
<feature type="compositionally biased region" description="Low complexity" evidence="1">
    <location>
        <begin position="498"/>
        <end position="508"/>
    </location>
</feature>
<accession>A0A5J4Z9J1</accession>
<feature type="compositionally biased region" description="Basic and acidic residues" evidence="1">
    <location>
        <begin position="616"/>
        <end position="629"/>
    </location>
</feature>
<feature type="compositionally biased region" description="Polar residues" evidence="1">
    <location>
        <begin position="210"/>
        <end position="222"/>
    </location>
</feature>
<feature type="compositionally biased region" description="Low complexity" evidence="1">
    <location>
        <begin position="127"/>
        <end position="148"/>
    </location>
</feature>
<feature type="compositionally biased region" description="Low complexity" evidence="1">
    <location>
        <begin position="63"/>
        <end position="84"/>
    </location>
</feature>
<feature type="compositionally biased region" description="Low complexity" evidence="1">
    <location>
        <begin position="630"/>
        <end position="643"/>
    </location>
</feature>
<dbReference type="GO" id="GO:0016592">
    <property type="term" value="C:mediator complex"/>
    <property type="evidence" value="ECO:0007669"/>
    <property type="project" value="TreeGrafter"/>
</dbReference>
<dbReference type="PANTHER" id="PTHR46007:SF8">
    <property type="entry name" value="C2H2-TYPE DOMAIN-CONTAINING PROTEIN"/>
    <property type="match status" value="1"/>
</dbReference>
<dbReference type="GO" id="GO:0045944">
    <property type="term" value="P:positive regulation of transcription by RNA polymerase II"/>
    <property type="evidence" value="ECO:0007669"/>
    <property type="project" value="TreeGrafter"/>
</dbReference>
<keyword evidence="3" id="KW-1185">Reference proteome</keyword>
<sequence length="1095" mass="116049">MCCAVRERGMSLNASQASAQTPASPSARILSGAASPHVQQGTSMNGMRLPLHQSLQNPSALLNQTQQQGQAQILAMQQHHQQQQSPPGQAGRPISSVSAVKREKQQLAKAAAAAAAAVGGSSPSATQLSKQQQQAAFLQQQQQRRLSLPNHASQKQGAAAYAQTVDRNGALTSGAHQMLGPAGAMAPNHSMSLLSPRSTAEAHDAMAAPHSQQHRTTYSRPQASGGRAPLASSVQQQQHNMQTAHGAAVDANGVLMYSMGTGMESSMPGKSGMAPSPTAALNSNSAAAAAIAAANHSRQMRSVAPSGTSALVVENLPLVGNVKQTPANRRLFGDEIQRLMHSFGEARYGLRDVLDIVEDFVRDFVRFVGCRAFDEYHLQHPIALFPASSSQMPQQSVSAKQQQQQQQQHGTNVLTLDMITTLFRQEPRFLHRLNEFLIATASAYANVTGQAHQHGQQATDAGTGAKIHGGSNAAAGYSAASVRGGPVQRGMSANFTAKQQPQMQKQQMSSAGQPHSQTNSTSSLSQGDANTNGATAASGHLHHPILLAAIAGLRKRKRARPDPAPWEFIYDLGRIDESRVLEAQKAKVQQHQQQQQQLQYEEEYQGEGEAPLTSDTGKERLVAKEERAAENQGAEPAQAGAAASIDVSASEHRQVASSESQPTQGSVEDEKTGKATENSTLQPMSVLQSAEDKRPERGVSVQETIKTDAQNKDTERKKDPTVPEITGQAGPGLGSANGIRASIHGERDSVASIQKPHAPEPSTGMPHGNLGSDKQVPQLGPLPSQTQSSAMVGESTAVASLDHVMGKPKTGSNVPAATGSPVDSAVAGGLPSASQHSETSVKQHRSSVESVAGGSGYAPFVLTPQNDLALVCSMHAARALQRSMLRQYHNDLQDCRQVSFVRDTGGRLRNVPRVVLFREWLSVSTVSGPGLGYGAAPGAGTSSGSLEHSRSSLPFVVEEPALCALGHVAWEALGTLTQSALLVKYFDDFENGRGDPRAAHWSRSRHVLAAVRHGIATAVMAPLADVDLLRMRDEIDALDSVGIARWKGFGRSGPAYLSCWHVEEALRRMHTSHKNTPSLNTLTGLVADFLTGTRG</sequence>
<dbReference type="OrthoDB" id="6091at2759"/>
<feature type="compositionally biased region" description="Polar residues" evidence="1">
    <location>
        <begin position="675"/>
        <end position="688"/>
    </location>
</feature>
<feature type="region of interest" description="Disordered" evidence="1">
    <location>
        <begin position="6"/>
        <end position="45"/>
    </location>
</feature>
<feature type="region of interest" description="Disordered" evidence="1">
    <location>
        <begin position="749"/>
        <end position="793"/>
    </location>
</feature>
<feature type="region of interest" description="Disordered" evidence="1">
    <location>
        <begin position="805"/>
        <end position="848"/>
    </location>
</feature>
<feature type="compositionally biased region" description="Basic and acidic residues" evidence="1">
    <location>
        <begin position="705"/>
        <end position="721"/>
    </location>
</feature>
<dbReference type="EMBL" id="VRMN01000001">
    <property type="protein sequence ID" value="KAA8499423.1"/>
    <property type="molecule type" value="Genomic_DNA"/>
</dbReference>
<organism evidence="2 3">
    <name type="scientific">Porphyridium purpureum</name>
    <name type="common">Red alga</name>
    <name type="synonym">Porphyridium cruentum</name>
    <dbReference type="NCBI Taxonomy" id="35688"/>
    <lineage>
        <taxon>Eukaryota</taxon>
        <taxon>Rhodophyta</taxon>
        <taxon>Bangiophyceae</taxon>
        <taxon>Porphyridiales</taxon>
        <taxon>Porphyridiaceae</taxon>
        <taxon>Porphyridium</taxon>
    </lineage>
</organism>